<gene>
    <name evidence="7" type="ORF">V4F39_19345</name>
</gene>
<dbReference type="PRINTS" id="PR00455">
    <property type="entry name" value="HTHTETR"/>
</dbReference>
<evidence type="ECO:0000313" key="8">
    <source>
        <dbReference type="Proteomes" id="UP001336250"/>
    </source>
</evidence>
<evidence type="ECO:0000256" key="1">
    <source>
        <dbReference type="ARBA" id="ARBA00023015"/>
    </source>
</evidence>
<proteinExistence type="predicted"/>
<evidence type="ECO:0000256" key="4">
    <source>
        <dbReference type="PROSITE-ProRule" id="PRU00335"/>
    </source>
</evidence>
<keyword evidence="1" id="KW-0805">Transcription regulation</keyword>
<evidence type="ECO:0000256" key="5">
    <source>
        <dbReference type="SAM" id="MobiDB-lite"/>
    </source>
</evidence>
<keyword evidence="8" id="KW-1185">Reference proteome</keyword>
<organism evidence="7 8">
    <name type="scientific">Aquincola agrisoli</name>
    <dbReference type="NCBI Taxonomy" id="3119538"/>
    <lineage>
        <taxon>Bacteria</taxon>
        <taxon>Pseudomonadati</taxon>
        <taxon>Pseudomonadota</taxon>
        <taxon>Betaproteobacteria</taxon>
        <taxon>Burkholderiales</taxon>
        <taxon>Sphaerotilaceae</taxon>
        <taxon>Aquincola</taxon>
    </lineage>
</organism>
<dbReference type="EMBL" id="JAZIBG010000036">
    <property type="protein sequence ID" value="MEF7616078.1"/>
    <property type="molecule type" value="Genomic_DNA"/>
</dbReference>
<dbReference type="InterPro" id="IPR011075">
    <property type="entry name" value="TetR_C"/>
</dbReference>
<feature type="region of interest" description="Disordered" evidence="5">
    <location>
        <begin position="1"/>
        <end position="23"/>
    </location>
</feature>
<dbReference type="Proteomes" id="UP001336250">
    <property type="component" value="Unassembled WGS sequence"/>
</dbReference>
<feature type="DNA-binding region" description="H-T-H motif" evidence="4">
    <location>
        <begin position="45"/>
        <end position="64"/>
    </location>
</feature>
<comment type="caution">
    <text evidence="7">The sequence shown here is derived from an EMBL/GenBank/DDBJ whole genome shotgun (WGS) entry which is preliminary data.</text>
</comment>
<name>A0AAW9Q7V0_9BURK</name>
<evidence type="ECO:0000256" key="2">
    <source>
        <dbReference type="ARBA" id="ARBA00023125"/>
    </source>
</evidence>
<accession>A0AAW9Q7V0</accession>
<dbReference type="RefSeq" id="WP_332291448.1">
    <property type="nucleotide sequence ID" value="NZ_JAZIBG010000036.1"/>
</dbReference>
<sequence>MSEQSRRPPAPRTRGPSPDKTARTRTLIVEAALDVFLARGFAQATMADVARQSGLAKGTPYHYFASKEALFEGVVQDLVVGALFHEQPPAFLEDETLEAFFRRTLLPLIRGIEQSRRVAVMRLVMTEGMRFPALADVYRREVFAPMNAHIRKVARQAVARGEQRAAVLARHPHLLMAPVWMGAIHNTLLRCTPEASIGRLFEEQLHALLGAGPR</sequence>
<dbReference type="Pfam" id="PF00440">
    <property type="entry name" value="TetR_N"/>
    <property type="match status" value="1"/>
</dbReference>
<dbReference type="Pfam" id="PF16859">
    <property type="entry name" value="TetR_C_11"/>
    <property type="match status" value="1"/>
</dbReference>
<dbReference type="InterPro" id="IPR050109">
    <property type="entry name" value="HTH-type_TetR-like_transc_reg"/>
</dbReference>
<dbReference type="SUPFAM" id="SSF46689">
    <property type="entry name" value="Homeodomain-like"/>
    <property type="match status" value="1"/>
</dbReference>
<dbReference type="GO" id="GO:0003700">
    <property type="term" value="F:DNA-binding transcription factor activity"/>
    <property type="evidence" value="ECO:0007669"/>
    <property type="project" value="TreeGrafter"/>
</dbReference>
<dbReference type="PROSITE" id="PS50977">
    <property type="entry name" value="HTH_TETR_2"/>
    <property type="match status" value="1"/>
</dbReference>
<evidence type="ECO:0000256" key="3">
    <source>
        <dbReference type="ARBA" id="ARBA00023163"/>
    </source>
</evidence>
<dbReference type="InterPro" id="IPR036271">
    <property type="entry name" value="Tet_transcr_reg_TetR-rel_C_sf"/>
</dbReference>
<reference evidence="7 8" key="1">
    <citation type="submission" date="2024-02" db="EMBL/GenBank/DDBJ databases">
        <title>Genome sequence of Aquincola sp. MAHUQ-54.</title>
        <authorList>
            <person name="Huq M.A."/>
        </authorList>
    </citation>
    <scope>NUCLEOTIDE SEQUENCE [LARGE SCALE GENOMIC DNA]</scope>
    <source>
        <strain evidence="7 8">MAHUQ-54</strain>
    </source>
</reference>
<dbReference type="Gene3D" id="1.10.357.10">
    <property type="entry name" value="Tetracycline Repressor, domain 2"/>
    <property type="match status" value="1"/>
</dbReference>
<dbReference type="SUPFAM" id="SSF48498">
    <property type="entry name" value="Tetracyclin repressor-like, C-terminal domain"/>
    <property type="match status" value="1"/>
</dbReference>
<dbReference type="PANTHER" id="PTHR30055:SF223">
    <property type="entry name" value="HTH-TYPE TRANSCRIPTIONAL REGULATOR UIDR"/>
    <property type="match status" value="1"/>
</dbReference>
<evidence type="ECO:0000259" key="6">
    <source>
        <dbReference type="PROSITE" id="PS50977"/>
    </source>
</evidence>
<dbReference type="InterPro" id="IPR009057">
    <property type="entry name" value="Homeodomain-like_sf"/>
</dbReference>
<protein>
    <submittedName>
        <fullName evidence="7">TetR/AcrR family transcriptional regulator</fullName>
    </submittedName>
</protein>
<dbReference type="PANTHER" id="PTHR30055">
    <property type="entry name" value="HTH-TYPE TRANSCRIPTIONAL REGULATOR RUTR"/>
    <property type="match status" value="1"/>
</dbReference>
<keyword evidence="3" id="KW-0804">Transcription</keyword>
<dbReference type="InterPro" id="IPR001647">
    <property type="entry name" value="HTH_TetR"/>
</dbReference>
<keyword evidence="2 4" id="KW-0238">DNA-binding</keyword>
<dbReference type="AlphaFoldDB" id="A0AAW9Q7V0"/>
<feature type="domain" description="HTH tetR-type" evidence="6">
    <location>
        <begin position="22"/>
        <end position="82"/>
    </location>
</feature>
<dbReference type="GO" id="GO:0000976">
    <property type="term" value="F:transcription cis-regulatory region binding"/>
    <property type="evidence" value="ECO:0007669"/>
    <property type="project" value="TreeGrafter"/>
</dbReference>
<evidence type="ECO:0000313" key="7">
    <source>
        <dbReference type="EMBL" id="MEF7616078.1"/>
    </source>
</evidence>